<dbReference type="EMBL" id="QHLY01000012">
    <property type="protein sequence ID" value="PXA68233.1"/>
    <property type="molecule type" value="Genomic_DNA"/>
</dbReference>
<dbReference type="Pfam" id="PF20218">
    <property type="entry name" value="DUF6578"/>
    <property type="match status" value="1"/>
</dbReference>
<keyword evidence="4" id="KW-1185">Reference proteome</keyword>
<organism evidence="3 4">
    <name type="scientific">Cryobacterium arcticum</name>
    <dbReference type="NCBI Taxonomy" id="670052"/>
    <lineage>
        <taxon>Bacteria</taxon>
        <taxon>Bacillati</taxon>
        <taxon>Actinomycetota</taxon>
        <taxon>Actinomycetes</taxon>
        <taxon>Micrococcales</taxon>
        <taxon>Microbacteriaceae</taxon>
        <taxon>Cryobacterium</taxon>
    </lineage>
</organism>
<dbReference type="AlphaFoldDB" id="A0A317ZSZ5"/>
<accession>A0A317ZSZ5</accession>
<keyword evidence="1" id="KW-0175">Coiled coil</keyword>
<evidence type="ECO:0000256" key="1">
    <source>
        <dbReference type="SAM" id="Coils"/>
    </source>
</evidence>
<evidence type="ECO:0000313" key="4">
    <source>
        <dbReference type="Proteomes" id="UP000246722"/>
    </source>
</evidence>
<evidence type="ECO:0000256" key="2">
    <source>
        <dbReference type="SAM" id="MobiDB-lite"/>
    </source>
</evidence>
<feature type="region of interest" description="Disordered" evidence="2">
    <location>
        <begin position="300"/>
        <end position="332"/>
    </location>
</feature>
<sequence>MQIEVVIDEWAQQCCGVPFRVGGEASWQLIAAQPQAGSVPRFFDDQHDQAAEDVPRLAVTGTVTSITGVSYPAIPTPGEAHSYTADRSAPTVHPLDSVQEPALVEVSEYRVLLDVADGSALPAYRQSAAEIEEREFEARTAERRRERMTDEVGELLESLADEVQRSYADVAEIRRATDLSAMTVRPLRVDAAAVYWARQDSEAGDVISVQVGDGVWRLPASVDNVAIVRELLDAAAHGRVEEHVRPPESPHRLDTEAHAADGRSWTATVQFEPFAADGFFAMPRQLWARLQRGEHRYQPWAETEPGAGPSVRTATRRARVLGMDHADPPERA</sequence>
<protein>
    <submittedName>
        <fullName evidence="3">Uncharacterized protein</fullName>
    </submittedName>
</protein>
<dbReference type="OrthoDB" id="2084645at2"/>
<feature type="compositionally biased region" description="Basic and acidic residues" evidence="2">
    <location>
        <begin position="322"/>
        <end position="332"/>
    </location>
</feature>
<gene>
    <name evidence="3" type="ORF">CTB96_16550</name>
</gene>
<feature type="coiled-coil region" evidence="1">
    <location>
        <begin position="131"/>
        <end position="158"/>
    </location>
</feature>
<reference evidence="3 4" key="1">
    <citation type="submission" date="2018-05" db="EMBL/GenBank/DDBJ databases">
        <title>Genetic diversity of glacier-inhabiting Cryobacterium bacteria in China and description of Cryobacterium mengkeensis sp. nov. and Arthrobacter glacialis sp. nov.</title>
        <authorList>
            <person name="Liu Q."/>
            <person name="Xin Y.-H."/>
        </authorList>
    </citation>
    <scope>NUCLEOTIDE SEQUENCE [LARGE SCALE GENOMIC DNA]</scope>
    <source>
        <strain evidence="3 4">SK-1</strain>
    </source>
</reference>
<dbReference type="RefSeq" id="WP_110127902.1">
    <property type="nucleotide sequence ID" value="NZ_QHLY01000012.1"/>
</dbReference>
<dbReference type="InterPro" id="IPR046485">
    <property type="entry name" value="DUF6578"/>
</dbReference>
<dbReference type="Proteomes" id="UP000246722">
    <property type="component" value="Unassembled WGS sequence"/>
</dbReference>
<comment type="caution">
    <text evidence="3">The sequence shown here is derived from an EMBL/GenBank/DDBJ whole genome shotgun (WGS) entry which is preliminary data.</text>
</comment>
<name>A0A317ZSZ5_9MICO</name>
<evidence type="ECO:0000313" key="3">
    <source>
        <dbReference type="EMBL" id="PXA68233.1"/>
    </source>
</evidence>
<proteinExistence type="predicted"/>